<evidence type="ECO:0000256" key="4">
    <source>
        <dbReference type="ARBA" id="ARBA00022519"/>
    </source>
</evidence>
<feature type="transmembrane region" description="Helical" evidence="9">
    <location>
        <begin position="14"/>
        <end position="37"/>
    </location>
</feature>
<dbReference type="EMBL" id="OBQC01000007">
    <property type="protein sequence ID" value="SOC40211.1"/>
    <property type="molecule type" value="Genomic_DNA"/>
</dbReference>
<accession>A0A285UIY8</accession>
<feature type="transmembrane region" description="Helical" evidence="9">
    <location>
        <begin position="43"/>
        <end position="64"/>
    </location>
</feature>
<keyword evidence="6 9" id="KW-1133">Transmembrane helix</keyword>
<dbReference type="RefSeq" id="WP_097149722.1">
    <property type="nucleotide sequence ID" value="NZ_OBQC01000007.1"/>
</dbReference>
<reference evidence="12" key="1">
    <citation type="submission" date="2017-08" db="EMBL/GenBank/DDBJ databases">
        <authorList>
            <person name="Varghese N."/>
            <person name="Submissions S."/>
        </authorList>
    </citation>
    <scope>NUCLEOTIDE SEQUENCE [LARGE SCALE GENOMIC DNA]</scope>
    <source>
        <strain evidence="12">JC23</strain>
    </source>
</reference>
<gene>
    <name evidence="11" type="ORF">SAMN05877842_107133</name>
</gene>
<sequence>MSKLSNMITKVEEVIIIILMAALAILMTLSVVFRYFLKDPIPWAGEVSIFLLIWTSFLGGSWGLKYGTQASVTFVYDAFSDEKKKILRIVQDIIMIIFLFVLLFYSYKWMALPSTMIQKSSSLQLPMIIPYSAVPIGLTFATIHIIARLIETFQGKETLQEKRDNVA</sequence>
<organism evidence="11 12">
    <name type="scientific">Ureibacillus acetophenoni</name>
    <dbReference type="NCBI Taxonomy" id="614649"/>
    <lineage>
        <taxon>Bacteria</taxon>
        <taxon>Bacillati</taxon>
        <taxon>Bacillota</taxon>
        <taxon>Bacilli</taxon>
        <taxon>Bacillales</taxon>
        <taxon>Caryophanaceae</taxon>
        <taxon>Ureibacillus</taxon>
    </lineage>
</organism>
<evidence type="ECO:0000259" key="10">
    <source>
        <dbReference type="Pfam" id="PF04290"/>
    </source>
</evidence>
<evidence type="ECO:0000256" key="3">
    <source>
        <dbReference type="ARBA" id="ARBA00022475"/>
    </source>
</evidence>
<feature type="domain" description="Tripartite ATP-independent periplasmic transporters DctQ component" evidence="10">
    <location>
        <begin position="23"/>
        <end position="154"/>
    </location>
</feature>
<proteinExistence type="inferred from homology"/>
<protein>
    <submittedName>
        <fullName evidence="11">TRAP-type C4-dicarboxylate transport system permease small subunit</fullName>
    </submittedName>
</protein>
<feature type="transmembrane region" description="Helical" evidence="9">
    <location>
        <begin position="85"/>
        <end position="107"/>
    </location>
</feature>
<comment type="similarity">
    <text evidence="8">Belongs to the TRAP transporter small permease family.</text>
</comment>
<keyword evidence="12" id="KW-1185">Reference proteome</keyword>
<evidence type="ECO:0000256" key="5">
    <source>
        <dbReference type="ARBA" id="ARBA00022692"/>
    </source>
</evidence>
<keyword evidence="7 9" id="KW-0472">Membrane</keyword>
<dbReference type="OrthoDB" id="9815614at2"/>
<comment type="subcellular location">
    <subcellularLocation>
        <location evidence="1">Cell inner membrane</location>
        <topology evidence="1">Multi-pass membrane protein</topology>
    </subcellularLocation>
</comment>
<keyword evidence="4" id="KW-0997">Cell inner membrane</keyword>
<evidence type="ECO:0000313" key="11">
    <source>
        <dbReference type="EMBL" id="SOC40211.1"/>
    </source>
</evidence>
<keyword evidence="3" id="KW-1003">Cell membrane</keyword>
<evidence type="ECO:0000256" key="2">
    <source>
        <dbReference type="ARBA" id="ARBA00022448"/>
    </source>
</evidence>
<evidence type="ECO:0000313" key="12">
    <source>
        <dbReference type="Proteomes" id="UP000219252"/>
    </source>
</evidence>
<name>A0A285UIY8_9BACL</name>
<evidence type="ECO:0000256" key="9">
    <source>
        <dbReference type="SAM" id="Phobius"/>
    </source>
</evidence>
<dbReference type="PANTHER" id="PTHR35011">
    <property type="entry name" value="2,3-DIKETO-L-GULONATE TRAP TRANSPORTER SMALL PERMEASE PROTEIN YIAM"/>
    <property type="match status" value="1"/>
</dbReference>
<dbReference type="GO" id="GO:0022857">
    <property type="term" value="F:transmembrane transporter activity"/>
    <property type="evidence" value="ECO:0007669"/>
    <property type="project" value="TreeGrafter"/>
</dbReference>
<keyword evidence="5 9" id="KW-0812">Transmembrane</keyword>
<dbReference type="PANTHER" id="PTHR35011:SF2">
    <property type="entry name" value="2,3-DIKETO-L-GULONATE TRAP TRANSPORTER SMALL PERMEASE PROTEIN YIAM"/>
    <property type="match status" value="1"/>
</dbReference>
<evidence type="ECO:0000256" key="6">
    <source>
        <dbReference type="ARBA" id="ARBA00022989"/>
    </source>
</evidence>
<dbReference type="InterPro" id="IPR055348">
    <property type="entry name" value="DctQ"/>
</dbReference>
<keyword evidence="2" id="KW-0813">Transport</keyword>
<dbReference type="AlphaFoldDB" id="A0A285UIY8"/>
<dbReference type="GO" id="GO:0005886">
    <property type="term" value="C:plasma membrane"/>
    <property type="evidence" value="ECO:0007669"/>
    <property type="project" value="UniProtKB-SubCell"/>
</dbReference>
<evidence type="ECO:0000256" key="8">
    <source>
        <dbReference type="ARBA" id="ARBA00038436"/>
    </source>
</evidence>
<feature type="transmembrane region" description="Helical" evidence="9">
    <location>
        <begin position="127"/>
        <end position="147"/>
    </location>
</feature>
<dbReference type="GO" id="GO:0015740">
    <property type="term" value="P:C4-dicarboxylate transport"/>
    <property type="evidence" value="ECO:0007669"/>
    <property type="project" value="TreeGrafter"/>
</dbReference>
<evidence type="ECO:0000256" key="1">
    <source>
        <dbReference type="ARBA" id="ARBA00004429"/>
    </source>
</evidence>
<dbReference type="InterPro" id="IPR007387">
    <property type="entry name" value="TRAP_DctQ"/>
</dbReference>
<dbReference type="Proteomes" id="UP000219252">
    <property type="component" value="Unassembled WGS sequence"/>
</dbReference>
<evidence type="ECO:0000256" key="7">
    <source>
        <dbReference type="ARBA" id="ARBA00023136"/>
    </source>
</evidence>
<dbReference type="Pfam" id="PF04290">
    <property type="entry name" value="DctQ"/>
    <property type="match status" value="1"/>
</dbReference>